<keyword evidence="5" id="KW-1185">Reference proteome</keyword>
<dbReference type="Proteomes" id="UP000095284">
    <property type="component" value="Unplaced"/>
</dbReference>
<reference evidence="6" key="1">
    <citation type="submission" date="2016-11" db="UniProtKB">
        <authorList>
            <consortium name="WormBaseParasite"/>
        </authorList>
    </citation>
    <scope>IDENTIFICATION</scope>
</reference>
<sequence>MKSLNNAIEQPRCGRVGHSEVGVDSDMGGKPEQVGEYPRNAPAASGALNETLAKIGWSVREHRALTEAFKEFCANLPPGRVQGASSTGFIVVPGELRQIQVLQTWQMAQDCGQGYVPHAYNEVGRARCSKLQAGLAKQTSPEQPGCYTIGFAIDEFFHEQTLLAKWKDNVWFEQREAEAKSIRRYMSLINDEIIRRHAKQRPTGRHPYYTTMFCSIVRMPVQCFDPPPNLAQSGPIGIKFGM</sequence>
<dbReference type="WBParaSite" id="BXY_0864300.1">
    <property type="protein sequence ID" value="BXY_0864300.1"/>
    <property type="gene ID" value="BXY_0864300"/>
</dbReference>
<dbReference type="EMBL" id="CAJFDI010000005">
    <property type="protein sequence ID" value="CAD5229785.1"/>
    <property type="molecule type" value="Genomic_DNA"/>
</dbReference>
<protein>
    <submittedName>
        <fullName evidence="2">(pine wood nematode) hypothetical protein</fullName>
    </submittedName>
</protein>
<name>A0A1I7S6K5_BURXY</name>
<accession>A0A1I7S6K5</accession>
<evidence type="ECO:0000256" key="1">
    <source>
        <dbReference type="SAM" id="MobiDB-lite"/>
    </source>
</evidence>
<dbReference type="Proteomes" id="UP000659654">
    <property type="component" value="Unassembled WGS sequence"/>
</dbReference>
<evidence type="ECO:0000313" key="2">
    <source>
        <dbReference type="EMBL" id="CAD5229785.1"/>
    </source>
</evidence>
<gene>
    <name evidence="2" type="ORF">BXYJ_LOCUS10661</name>
</gene>
<dbReference type="Proteomes" id="UP000582659">
    <property type="component" value="Unassembled WGS sequence"/>
</dbReference>
<proteinExistence type="predicted"/>
<feature type="region of interest" description="Disordered" evidence="1">
    <location>
        <begin position="1"/>
        <end position="32"/>
    </location>
</feature>
<evidence type="ECO:0000313" key="6">
    <source>
        <dbReference type="WBParaSite" id="BXY_0864300.1"/>
    </source>
</evidence>
<dbReference type="AlphaFoldDB" id="A0A1I7S6K5"/>
<dbReference type="EMBL" id="CAJFCV020000005">
    <property type="protein sequence ID" value="CAG9120518.1"/>
    <property type="molecule type" value="Genomic_DNA"/>
</dbReference>
<evidence type="ECO:0000313" key="3">
    <source>
        <dbReference type="EMBL" id="CAG9120518.1"/>
    </source>
</evidence>
<reference evidence="3" key="2">
    <citation type="submission" date="2020-08" db="EMBL/GenBank/DDBJ databases">
        <authorList>
            <person name="Kikuchi T."/>
        </authorList>
    </citation>
    <scope>NUCLEOTIDE SEQUENCE</scope>
    <source>
        <strain evidence="2">Ka4C1</strain>
    </source>
</reference>
<evidence type="ECO:0000313" key="5">
    <source>
        <dbReference type="Proteomes" id="UP000659654"/>
    </source>
</evidence>
<organism evidence="4 6">
    <name type="scientific">Bursaphelenchus xylophilus</name>
    <name type="common">Pinewood nematode worm</name>
    <name type="synonym">Aphelenchoides xylophilus</name>
    <dbReference type="NCBI Taxonomy" id="6326"/>
    <lineage>
        <taxon>Eukaryota</taxon>
        <taxon>Metazoa</taxon>
        <taxon>Ecdysozoa</taxon>
        <taxon>Nematoda</taxon>
        <taxon>Chromadorea</taxon>
        <taxon>Rhabditida</taxon>
        <taxon>Tylenchina</taxon>
        <taxon>Tylenchomorpha</taxon>
        <taxon>Aphelenchoidea</taxon>
        <taxon>Aphelenchoididae</taxon>
        <taxon>Bursaphelenchus</taxon>
    </lineage>
</organism>
<evidence type="ECO:0000313" key="4">
    <source>
        <dbReference type="Proteomes" id="UP000095284"/>
    </source>
</evidence>